<feature type="coiled-coil region" evidence="1">
    <location>
        <begin position="77"/>
        <end position="111"/>
    </location>
</feature>
<sequence length="129" mass="14724">MTRTTLSNTAERLMQLPTHIESFQYQILDKMAASNLTAAKASSIESKIRLEISSEVDANGKKVYSNAETRGAEFEERSQFNSELSSIREEYDAIQRELQVLKIQVETLSNEQRNIRSVLHFFAGHDDQL</sequence>
<organism evidence="2">
    <name type="scientific">uncultured Caudovirales phage</name>
    <dbReference type="NCBI Taxonomy" id="2100421"/>
    <lineage>
        <taxon>Viruses</taxon>
        <taxon>Duplodnaviria</taxon>
        <taxon>Heunggongvirae</taxon>
        <taxon>Uroviricota</taxon>
        <taxon>Caudoviricetes</taxon>
        <taxon>Peduoviridae</taxon>
        <taxon>Maltschvirus</taxon>
        <taxon>Maltschvirus maltsch</taxon>
    </lineage>
</organism>
<reference evidence="2" key="1">
    <citation type="submission" date="2020-05" db="EMBL/GenBank/DDBJ databases">
        <authorList>
            <person name="Chiriac C."/>
            <person name="Salcher M."/>
            <person name="Ghai R."/>
            <person name="Kavagutti S V."/>
        </authorList>
    </citation>
    <scope>NUCLEOTIDE SEQUENCE</scope>
</reference>
<keyword evidence="1" id="KW-0175">Coiled coil</keyword>
<name>A0A6J5SU20_9CAUD</name>
<proteinExistence type="predicted"/>
<accession>A0A6J5SU20</accession>
<protein>
    <submittedName>
        <fullName evidence="2">Uncharacterized protein</fullName>
    </submittedName>
</protein>
<dbReference type="EMBL" id="LR797474">
    <property type="protein sequence ID" value="CAB4219028.1"/>
    <property type="molecule type" value="Genomic_DNA"/>
</dbReference>
<gene>
    <name evidence="2" type="ORF">UFOVP1604_111</name>
</gene>
<evidence type="ECO:0000313" key="2">
    <source>
        <dbReference type="EMBL" id="CAB4219028.1"/>
    </source>
</evidence>
<evidence type="ECO:0000256" key="1">
    <source>
        <dbReference type="SAM" id="Coils"/>
    </source>
</evidence>